<evidence type="ECO:0000313" key="2">
    <source>
        <dbReference type="Proteomes" id="UP000007953"/>
    </source>
</evidence>
<dbReference type="EMBL" id="CP002819">
    <property type="protein sequence ID" value="AEG67658.1"/>
    <property type="molecule type" value="Genomic_DNA"/>
</dbReference>
<dbReference type="KEGG" id="rsn:RSPO_c00354"/>
<evidence type="ECO:0000313" key="1">
    <source>
        <dbReference type="EMBL" id="AEG67658.1"/>
    </source>
</evidence>
<dbReference type="Proteomes" id="UP000007953">
    <property type="component" value="Chromosome"/>
</dbReference>
<dbReference type="AlphaFoldDB" id="F6G6W2"/>
<organism evidence="1 2">
    <name type="scientific">Ralstonia solanacearum (strain Po82)</name>
    <dbReference type="NCBI Taxonomy" id="1031711"/>
    <lineage>
        <taxon>Bacteria</taxon>
        <taxon>Pseudomonadati</taxon>
        <taxon>Pseudomonadota</taxon>
        <taxon>Betaproteobacteria</taxon>
        <taxon>Burkholderiales</taxon>
        <taxon>Burkholderiaceae</taxon>
        <taxon>Ralstonia</taxon>
        <taxon>Ralstonia solanacearum species complex</taxon>
    </lineage>
</organism>
<protein>
    <submittedName>
        <fullName evidence="1">Uncharacterized protein</fullName>
    </submittedName>
</protein>
<proteinExistence type="predicted"/>
<name>F6G6W2_RALS8</name>
<reference evidence="1 2" key="1">
    <citation type="journal article" date="2011" name="J. Bacteriol.">
        <title>Complete genome sequence of the plant pathogen Ralstonia solanacearum strain Po82.</title>
        <authorList>
            <person name="Xu J."/>
            <person name="Zheng H.J."/>
            <person name="Liu L."/>
            <person name="Pan Z.C."/>
            <person name="Prior P."/>
            <person name="Tang B."/>
            <person name="Xu J.S."/>
            <person name="Zhang H."/>
            <person name="Tian Q."/>
            <person name="Zhang L.Q."/>
            <person name="Feng J."/>
        </authorList>
    </citation>
    <scope>NUCLEOTIDE SEQUENCE [LARGE SCALE GENOMIC DNA]</scope>
    <source>
        <strain evidence="1 2">Po82</strain>
    </source>
</reference>
<dbReference type="HOGENOM" id="CLU_2411072_0_0_4"/>
<dbReference type="PATRIC" id="fig|1031711.3.peg.342"/>
<gene>
    <name evidence="1" type="ordered locus">RSPO_c00354</name>
</gene>
<accession>F6G6W2</accession>
<sequence length="92" mass="9812">MLAAPASWVALASTPVLQSAGHVRPLADKPACRCAFTGQRAVAPGQARVSAPIRCAGTLCYVRDTRRSADHGGRRRQQPCRITACRITPARC</sequence>